<organism evidence="4 5">
    <name type="scientific">Phialemonium atrogriseum</name>
    <dbReference type="NCBI Taxonomy" id="1093897"/>
    <lineage>
        <taxon>Eukaryota</taxon>
        <taxon>Fungi</taxon>
        <taxon>Dikarya</taxon>
        <taxon>Ascomycota</taxon>
        <taxon>Pezizomycotina</taxon>
        <taxon>Sordariomycetes</taxon>
        <taxon>Sordariomycetidae</taxon>
        <taxon>Cephalothecales</taxon>
        <taxon>Cephalothecaceae</taxon>
        <taxon>Phialemonium</taxon>
    </lineage>
</organism>
<accession>A0AAJ0FL42</accession>
<evidence type="ECO:0000256" key="1">
    <source>
        <dbReference type="SAM" id="Coils"/>
    </source>
</evidence>
<evidence type="ECO:0000259" key="3">
    <source>
        <dbReference type="Pfam" id="PF12539"/>
    </source>
</evidence>
<dbReference type="Gene3D" id="1.10.287.1490">
    <property type="match status" value="1"/>
</dbReference>
<evidence type="ECO:0000313" key="5">
    <source>
        <dbReference type="Proteomes" id="UP001244011"/>
    </source>
</evidence>
<dbReference type="Gene3D" id="3.90.1150.80">
    <property type="match status" value="1"/>
</dbReference>
<dbReference type="GO" id="GO:0045144">
    <property type="term" value="P:meiotic sister chromatid segregation"/>
    <property type="evidence" value="ECO:0007669"/>
    <property type="project" value="TreeGrafter"/>
</dbReference>
<dbReference type="FunFam" id="3.90.1150.80:FF:000001">
    <property type="entry name" value="Chromosome segregation protein (Pcs1)"/>
    <property type="match status" value="1"/>
</dbReference>
<dbReference type="GO" id="GO:0072686">
    <property type="term" value="C:mitotic spindle"/>
    <property type="evidence" value="ECO:0007669"/>
    <property type="project" value="TreeGrafter"/>
</dbReference>
<dbReference type="GO" id="GO:0033551">
    <property type="term" value="C:monopolin complex"/>
    <property type="evidence" value="ECO:0007669"/>
    <property type="project" value="InterPro"/>
</dbReference>
<sequence>MPATKKARGRPAAANKVTKPAQKTSARRTSGRLAAAIEQSEDRAALTEKSSNRQPKAPAKGRNGAAASKDAAPEDDAARETPPAGEAVRAKAARGRPKKAAQEELAEEDAEPARPVAKRGRKKAAPEREEVEIPETQQPDPEAELSSMDLDLEESEQVEDLPMHDSPDVPLSSRPSSHVPFSATRRPASGLPSFDAGDPTLRRRLGELTKKYETLEARYRDLRDVAVREAERNFDRLKKQSEERASTANQLIASLKAELAAQKELAKEGQKFKSQLETSESRVDSLQTKVTELTGSLSESKTEIKSLSMKLAASRTAEATAAARTPGSAIKAGNGVRPNEAIHQATQMQMKGDLYGDLTGLIVRAVKKEGGEDVFDCIQTGRNGTLHFKLAVGSDAAAENYDEAQYLYMPQLDPGRDRELVQLLPNYLVEEITFPRAHAAKFYARVIKSLSERPDE</sequence>
<dbReference type="AlphaFoldDB" id="A0AAJ0FL42"/>
<dbReference type="InterPro" id="IPR040349">
    <property type="entry name" value="Csm1/Pcs1"/>
</dbReference>
<dbReference type="Pfam" id="PF12539">
    <property type="entry name" value="Csm1"/>
    <property type="match status" value="1"/>
</dbReference>
<name>A0AAJ0FL42_9PEZI</name>
<protein>
    <submittedName>
        <fullName evidence="4">Chromosome segregation protein Csm1/Pcs1-domain-containing protein</fullName>
    </submittedName>
</protein>
<evidence type="ECO:0000256" key="2">
    <source>
        <dbReference type="SAM" id="MobiDB-lite"/>
    </source>
</evidence>
<keyword evidence="5" id="KW-1185">Reference proteome</keyword>
<comment type="caution">
    <text evidence="4">The sequence shown here is derived from an EMBL/GenBank/DDBJ whole genome shotgun (WGS) entry which is preliminary data.</text>
</comment>
<dbReference type="InterPro" id="IPR038608">
    <property type="entry name" value="Csm1/Pcs1_C_sf"/>
</dbReference>
<dbReference type="EMBL" id="MU839009">
    <property type="protein sequence ID" value="KAK1766963.1"/>
    <property type="molecule type" value="Genomic_DNA"/>
</dbReference>
<evidence type="ECO:0000313" key="4">
    <source>
        <dbReference type="EMBL" id="KAK1766963.1"/>
    </source>
</evidence>
<dbReference type="CDD" id="cd23787">
    <property type="entry name" value="RWD_CSM1"/>
    <property type="match status" value="1"/>
</dbReference>
<feature type="compositionally biased region" description="Acidic residues" evidence="2">
    <location>
        <begin position="150"/>
        <end position="159"/>
    </location>
</feature>
<feature type="coiled-coil region" evidence="1">
    <location>
        <begin position="205"/>
        <end position="265"/>
    </location>
</feature>
<keyword evidence="1" id="KW-0175">Coiled coil</keyword>
<proteinExistence type="predicted"/>
<feature type="domain" description="Monopolin complex subunit Csm1/Pcs1 C-terminal" evidence="3">
    <location>
        <begin position="349"/>
        <end position="436"/>
    </location>
</feature>
<dbReference type="RefSeq" id="XP_060283176.1">
    <property type="nucleotide sequence ID" value="XM_060426077.1"/>
</dbReference>
<dbReference type="PANTHER" id="PTHR28006">
    <property type="entry name" value="MONOPOLIN COMPLEX SUBUNIT CSM1"/>
    <property type="match status" value="1"/>
</dbReference>
<dbReference type="GeneID" id="85309264"/>
<dbReference type="PANTHER" id="PTHR28006:SF1">
    <property type="entry name" value="MONOPOLIN COMPLEX SUBUNIT CSM1"/>
    <property type="match status" value="1"/>
</dbReference>
<dbReference type="Proteomes" id="UP001244011">
    <property type="component" value="Unassembled WGS sequence"/>
</dbReference>
<gene>
    <name evidence="4" type="ORF">QBC33DRAFT_515153</name>
</gene>
<feature type="region of interest" description="Disordered" evidence="2">
    <location>
        <begin position="1"/>
        <end position="198"/>
    </location>
</feature>
<dbReference type="GO" id="GO:0034506">
    <property type="term" value="C:chromosome, centromeric core domain"/>
    <property type="evidence" value="ECO:0007669"/>
    <property type="project" value="TreeGrafter"/>
</dbReference>
<dbReference type="GO" id="GO:1990644">
    <property type="term" value="F:microtubule site clamp"/>
    <property type="evidence" value="ECO:0007669"/>
    <property type="project" value="TreeGrafter"/>
</dbReference>
<dbReference type="GO" id="GO:0051315">
    <property type="term" value="P:attachment of mitotic spindle microtubules to kinetochore"/>
    <property type="evidence" value="ECO:0007669"/>
    <property type="project" value="TreeGrafter"/>
</dbReference>
<dbReference type="GO" id="GO:0005730">
    <property type="term" value="C:nucleolus"/>
    <property type="evidence" value="ECO:0007669"/>
    <property type="project" value="TreeGrafter"/>
</dbReference>
<dbReference type="InterPro" id="IPR020981">
    <property type="entry name" value="Csm1/Pcs1_C"/>
</dbReference>
<reference evidence="4" key="1">
    <citation type="submission" date="2023-06" db="EMBL/GenBank/DDBJ databases">
        <title>Genome-scale phylogeny and comparative genomics of the fungal order Sordariales.</title>
        <authorList>
            <consortium name="Lawrence Berkeley National Laboratory"/>
            <person name="Hensen N."/>
            <person name="Bonometti L."/>
            <person name="Westerberg I."/>
            <person name="Brannstrom I.O."/>
            <person name="Guillou S."/>
            <person name="Cros-Aarteil S."/>
            <person name="Calhoun S."/>
            <person name="Haridas S."/>
            <person name="Kuo A."/>
            <person name="Mondo S."/>
            <person name="Pangilinan J."/>
            <person name="Riley R."/>
            <person name="Labutti K."/>
            <person name="Andreopoulos B."/>
            <person name="Lipzen A."/>
            <person name="Chen C."/>
            <person name="Yanf M."/>
            <person name="Daum C."/>
            <person name="Ng V."/>
            <person name="Clum A."/>
            <person name="Steindorff A."/>
            <person name="Ohm R."/>
            <person name="Martin F."/>
            <person name="Silar P."/>
            <person name="Natvig D."/>
            <person name="Lalanne C."/>
            <person name="Gautier V."/>
            <person name="Ament-Velasquez S.L."/>
            <person name="Kruys A."/>
            <person name="Hutchinson M.I."/>
            <person name="Powell A.J."/>
            <person name="Barry K."/>
            <person name="Miller A.N."/>
            <person name="Grigoriev I.V."/>
            <person name="Debuchy R."/>
            <person name="Gladieux P."/>
            <person name="Thoren M.H."/>
            <person name="Johannesson H."/>
        </authorList>
    </citation>
    <scope>NUCLEOTIDE SEQUENCE</scope>
    <source>
        <strain evidence="4">8032-3</strain>
    </source>
</reference>